<name>A0ABR5F4L9_9ACTN</name>
<evidence type="ECO:0000313" key="3">
    <source>
        <dbReference type="Proteomes" id="UP000035425"/>
    </source>
</evidence>
<accession>A0ABR5F4L9</accession>
<gene>
    <name evidence="2" type="ORF">FrCorBMG51_09870</name>
</gene>
<dbReference type="Gene3D" id="2.30.30.140">
    <property type="match status" value="1"/>
</dbReference>
<dbReference type="InterPro" id="IPR001109">
    <property type="entry name" value="Hydrogenase_HupF/HypC"/>
</dbReference>
<evidence type="ECO:0000313" key="2">
    <source>
        <dbReference type="EMBL" id="KLL11663.1"/>
    </source>
</evidence>
<keyword evidence="3" id="KW-1185">Reference proteome</keyword>
<dbReference type="PANTHER" id="PTHR35177">
    <property type="entry name" value="HYDROGENASE MATURATION FACTOR HYBG"/>
    <property type="match status" value="1"/>
</dbReference>
<protein>
    <submittedName>
        <fullName evidence="2">Hydrogenase assembly protein HupF</fullName>
    </submittedName>
</protein>
<dbReference type="PANTHER" id="PTHR35177:SF2">
    <property type="entry name" value="HYDROGENASE MATURATION FACTOR HYBG"/>
    <property type="match status" value="1"/>
</dbReference>
<dbReference type="SUPFAM" id="SSF159127">
    <property type="entry name" value="HupF/HypC-like"/>
    <property type="match status" value="1"/>
</dbReference>
<organism evidence="2 3">
    <name type="scientific">Protofrankia coriariae</name>
    <dbReference type="NCBI Taxonomy" id="1562887"/>
    <lineage>
        <taxon>Bacteria</taxon>
        <taxon>Bacillati</taxon>
        <taxon>Actinomycetota</taxon>
        <taxon>Actinomycetes</taxon>
        <taxon>Frankiales</taxon>
        <taxon>Frankiaceae</taxon>
        <taxon>Protofrankia</taxon>
    </lineage>
</organism>
<dbReference type="InterPro" id="IPR019812">
    <property type="entry name" value="Hydgase_assmbl_chp_CS"/>
</dbReference>
<dbReference type="PROSITE" id="PS01097">
    <property type="entry name" value="HUPF_HYPC"/>
    <property type="match status" value="1"/>
</dbReference>
<evidence type="ECO:0000256" key="1">
    <source>
        <dbReference type="ARBA" id="ARBA00006018"/>
    </source>
</evidence>
<dbReference type="PRINTS" id="PR00445">
    <property type="entry name" value="HUPFHYPC"/>
</dbReference>
<comment type="caution">
    <text evidence="2">The sequence shown here is derived from an EMBL/GenBank/DDBJ whole genome shotgun (WGS) entry which is preliminary data.</text>
</comment>
<sequence>MCLGIPGRLVEIVDAGQHLATVDVSGVRRTISIRLVAADGPQVGDWVLVHVGFALAVIDEDEATRTLEAMEKLGAAYQDEIEAFGSSAIP</sequence>
<dbReference type="Proteomes" id="UP000035425">
    <property type="component" value="Unassembled WGS sequence"/>
</dbReference>
<dbReference type="EMBL" id="JWIO01000013">
    <property type="protein sequence ID" value="KLL11663.1"/>
    <property type="molecule type" value="Genomic_DNA"/>
</dbReference>
<proteinExistence type="inferred from homology"/>
<dbReference type="RefSeq" id="WP_047222761.1">
    <property type="nucleotide sequence ID" value="NZ_JWIO01000013.1"/>
</dbReference>
<dbReference type="NCBIfam" id="TIGR00074">
    <property type="entry name" value="hypC_hupF"/>
    <property type="match status" value="1"/>
</dbReference>
<comment type="similarity">
    <text evidence="1">Belongs to the HupF/HypC family.</text>
</comment>
<dbReference type="Pfam" id="PF01455">
    <property type="entry name" value="HupF_HypC"/>
    <property type="match status" value="1"/>
</dbReference>
<reference evidence="2 3" key="1">
    <citation type="submission" date="2014-12" db="EMBL/GenBank/DDBJ databases">
        <title>Frankia sp. BMG5.1 draft genome.</title>
        <authorList>
            <person name="Gtari M."/>
            <person name="Ghodhbane-Gtari F."/>
            <person name="Nouioui I."/>
            <person name="Ktari A."/>
            <person name="Hezbri K."/>
            <person name="Mimouni W."/>
            <person name="Sbissi I."/>
            <person name="Ayari A."/>
            <person name="Yamanaka T."/>
            <person name="Normand P."/>
            <person name="Tisa L.S."/>
            <person name="Boudabous A."/>
        </authorList>
    </citation>
    <scope>NUCLEOTIDE SEQUENCE [LARGE SCALE GENOMIC DNA]</scope>
    <source>
        <strain evidence="2 3">BMG5.1</strain>
    </source>
</reference>